<organism evidence="3 4">
    <name type="scientific">Brassica napus</name>
    <name type="common">Rape</name>
    <dbReference type="NCBI Taxonomy" id="3708"/>
    <lineage>
        <taxon>Eukaryota</taxon>
        <taxon>Viridiplantae</taxon>
        <taxon>Streptophyta</taxon>
        <taxon>Embryophyta</taxon>
        <taxon>Tracheophyta</taxon>
        <taxon>Spermatophyta</taxon>
        <taxon>Magnoliopsida</taxon>
        <taxon>eudicotyledons</taxon>
        <taxon>Gunneridae</taxon>
        <taxon>Pentapetalae</taxon>
        <taxon>rosids</taxon>
        <taxon>malvids</taxon>
        <taxon>Brassicales</taxon>
        <taxon>Brassicaceae</taxon>
        <taxon>Brassiceae</taxon>
        <taxon>Brassica</taxon>
    </lineage>
</organism>
<comment type="caution">
    <text evidence="3">The sequence shown here is derived from an EMBL/GenBank/DDBJ whole genome shotgun (WGS) entry which is preliminary data.</text>
</comment>
<dbReference type="Proteomes" id="UP000824890">
    <property type="component" value="Unassembled WGS sequence"/>
</dbReference>
<keyword evidence="4" id="KW-1185">Reference proteome</keyword>
<dbReference type="InterPro" id="IPR004314">
    <property type="entry name" value="Neprosin"/>
</dbReference>
<gene>
    <name evidence="3" type="ORF">HID58_058346</name>
</gene>
<dbReference type="PROSITE" id="PS52045">
    <property type="entry name" value="NEPROSIN_PEP_CD"/>
    <property type="match status" value="2"/>
</dbReference>
<feature type="region of interest" description="Disordered" evidence="1">
    <location>
        <begin position="103"/>
        <end position="122"/>
    </location>
</feature>
<dbReference type="EMBL" id="JAGKQM010000014">
    <property type="protein sequence ID" value="KAH0882250.1"/>
    <property type="molecule type" value="Genomic_DNA"/>
</dbReference>
<dbReference type="PANTHER" id="PTHR31589:SF128">
    <property type="entry name" value="NEPROSIN DOMAIN-CONTAINING PROTEIN"/>
    <property type="match status" value="1"/>
</dbReference>
<dbReference type="PANTHER" id="PTHR31589">
    <property type="entry name" value="PROTEIN, PUTATIVE (DUF239)-RELATED-RELATED"/>
    <property type="match status" value="1"/>
</dbReference>
<name>A0ABQ7ZQI9_BRANA</name>
<dbReference type="InterPro" id="IPR053168">
    <property type="entry name" value="Glutamic_endopeptidase"/>
</dbReference>
<proteinExistence type="predicted"/>
<evidence type="ECO:0000313" key="3">
    <source>
        <dbReference type="EMBL" id="KAH0882250.1"/>
    </source>
</evidence>
<accession>A0ABQ7ZQI9</accession>
<reference evidence="3 4" key="1">
    <citation type="submission" date="2021-05" db="EMBL/GenBank/DDBJ databases">
        <title>Genome Assembly of Synthetic Allotetraploid Brassica napus Reveals Homoeologous Exchanges between Subgenomes.</title>
        <authorList>
            <person name="Davis J.T."/>
        </authorList>
    </citation>
    <scope>NUCLEOTIDE SEQUENCE [LARGE SCALE GENOMIC DNA]</scope>
    <source>
        <strain evidence="4">cv. Da-Ae</strain>
        <tissue evidence="3">Seedling</tissue>
    </source>
</reference>
<protein>
    <recommendedName>
        <fullName evidence="2">Neprosin PEP catalytic domain-containing protein</fullName>
    </recommendedName>
</protein>
<dbReference type="Pfam" id="PF14365">
    <property type="entry name" value="Neprosin_AP"/>
    <property type="match status" value="2"/>
</dbReference>
<feature type="domain" description="Neprosin PEP catalytic" evidence="2">
    <location>
        <begin position="367"/>
        <end position="618"/>
    </location>
</feature>
<dbReference type="Gene3D" id="3.90.1320.10">
    <property type="entry name" value="Outer-capsid protein sigma 3, large lobe"/>
    <property type="match status" value="2"/>
</dbReference>
<evidence type="ECO:0000259" key="2">
    <source>
        <dbReference type="PROSITE" id="PS52045"/>
    </source>
</evidence>
<evidence type="ECO:0000313" key="4">
    <source>
        <dbReference type="Proteomes" id="UP000824890"/>
    </source>
</evidence>
<sequence length="618" mass="70032">MAEFSDHQEIEVEKLLKLLNKPALKSIKSEDGDIIDCVPIHSQPAFDHPLLKNHTIQMRPSFIPESTSMYTKTNPTQVWHKNGRCPKNTVPIRRTKKEDILRSKSHESFGKKTTSSVPEDNLSNNHEYAIMNSRRGKYFGTKFLVNVWKPEVQVRSNEFSLAQTWLASGDGANINTIEAGLQVYPRIYGDNRTRLFVFWTADAYKNGCYNTKCPGFVQTSSLITVGGAYNTVSQYDGVQYELSVLIWKFSDHKEIEVERLLKRLNKHALISIKSEDGDIIDCVPIHSQLAFDHPLLKNHNIQMRPNIIRESTSTYTKNYINVTQAWHKKGICPENTVSIRRIKKEDILRSNFIENFGKKMTPGILLYGSSSVHEYAVMNCKKGKYFGTKFAVNIWKPKVQVPNEFSLAQTWLSSGVGTNLNTIEAGFQVLPSLYGDNNLRLFVYWTADNYQKTGCYNTNCPGFVQTSNRITVGGTFKSVSKYDGIQIAVLVMIWKDGDYWWLQINKELVGYWPAKLFSSLGKGATEVLWGGEIVNEKTGGKHTSTDMGSGHFADEGHRKASYFRNIMTVDKTNTLREPQGVYPTVTNDNCYNIKEGRNGTSWGFNFFYGGPGLNAKCP</sequence>
<feature type="domain" description="Neprosin PEP catalytic" evidence="2">
    <location>
        <begin position="120"/>
        <end position="381"/>
    </location>
</feature>
<evidence type="ECO:0000256" key="1">
    <source>
        <dbReference type="SAM" id="MobiDB-lite"/>
    </source>
</evidence>
<dbReference type="InterPro" id="IPR025521">
    <property type="entry name" value="Neprosin_propep"/>
</dbReference>
<dbReference type="Pfam" id="PF03080">
    <property type="entry name" value="Neprosin"/>
    <property type="match status" value="2"/>
</dbReference>
<feature type="compositionally biased region" description="Polar residues" evidence="1">
    <location>
        <begin position="111"/>
        <end position="122"/>
    </location>
</feature>